<keyword evidence="2" id="KW-1133">Transmembrane helix</keyword>
<keyword evidence="2" id="KW-0812">Transmembrane</keyword>
<feature type="region of interest" description="Disordered" evidence="1">
    <location>
        <begin position="337"/>
        <end position="367"/>
    </location>
</feature>
<evidence type="ECO:0000256" key="1">
    <source>
        <dbReference type="SAM" id="MobiDB-lite"/>
    </source>
</evidence>
<evidence type="ECO:0000313" key="3">
    <source>
        <dbReference type="EnsemblPlants" id="AUR62027869-RA:cds"/>
    </source>
</evidence>
<protein>
    <submittedName>
        <fullName evidence="3">Uncharacterized protein</fullName>
    </submittedName>
</protein>
<keyword evidence="2" id="KW-0472">Membrane</keyword>
<name>A0A803MEH6_CHEQI</name>
<dbReference type="Gramene" id="AUR62027869-RA">
    <property type="protein sequence ID" value="AUR62027869-RA:cds"/>
    <property type="gene ID" value="AUR62027869"/>
</dbReference>
<evidence type="ECO:0000256" key="2">
    <source>
        <dbReference type="SAM" id="Phobius"/>
    </source>
</evidence>
<keyword evidence="4" id="KW-1185">Reference proteome</keyword>
<feature type="compositionally biased region" description="Basic residues" evidence="1">
    <location>
        <begin position="346"/>
        <end position="355"/>
    </location>
</feature>
<feature type="transmembrane region" description="Helical" evidence="2">
    <location>
        <begin position="50"/>
        <end position="75"/>
    </location>
</feature>
<organism evidence="3 4">
    <name type="scientific">Chenopodium quinoa</name>
    <name type="common">Quinoa</name>
    <dbReference type="NCBI Taxonomy" id="63459"/>
    <lineage>
        <taxon>Eukaryota</taxon>
        <taxon>Viridiplantae</taxon>
        <taxon>Streptophyta</taxon>
        <taxon>Embryophyta</taxon>
        <taxon>Tracheophyta</taxon>
        <taxon>Spermatophyta</taxon>
        <taxon>Magnoliopsida</taxon>
        <taxon>eudicotyledons</taxon>
        <taxon>Gunneridae</taxon>
        <taxon>Pentapetalae</taxon>
        <taxon>Caryophyllales</taxon>
        <taxon>Chenopodiaceae</taxon>
        <taxon>Chenopodioideae</taxon>
        <taxon>Atripliceae</taxon>
        <taxon>Chenopodium</taxon>
    </lineage>
</organism>
<reference evidence="3" key="2">
    <citation type="submission" date="2021-03" db="UniProtKB">
        <authorList>
            <consortium name="EnsemblPlants"/>
        </authorList>
    </citation>
    <scope>IDENTIFICATION</scope>
</reference>
<dbReference type="Proteomes" id="UP000596660">
    <property type="component" value="Unplaced"/>
</dbReference>
<sequence length="386" mass="43409">MMKLTQHYVSTFYVVSPASSPSAIHKAKSQLFINGYKMSKYLPVHHYQKAGVGVLFALCWLVLGSCFTSAAQNYWLTGSFSVMELESRKVSISYCCLLRQVMDHLQFPPPVYELVDIHKNHVKLHVETTDLGFSHTYTFDGGEGEKLEASSEKAAKDAVRHFEARQKHDALESKERLLQKPPVNWLSAFPEKAGAKDVFIDYLDVLHVLTVETCARVSTTESSELALQGYVAWLTVYCPGETVNMECINSDICVGEAAVRQNAVVKVVSFLQCRYRIEIIDLNYGHEKYAGIKCSLARESYMSAQERVLGVQGTLHLAPFLDEHECSTPRSLCNKIPSASLPPNTPRKRRARPTFKRTGASNQPPALNFVRVPSDLEAVFKRRKRN</sequence>
<evidence type="ECO:0000313" key="4">
    <source>
        <dbReference type="Proteomes" id="UP000596660"/>
    </source>
</evidence>
<accession>A0A803MEH6</accession>
<reference evidence="3" key="1">
    <citation type="journal article" date="2017" name="Nature">
        <title>The genome of Chenopodium quinoa.</title>
        <authorList>
            <person name="Jarvis D.E."/>
            <person name="Ho Y.S."/>
            <person name="Lightfoot D.J."/>
            <person name="Schmoeckel S.M."/>
            <person name="Li B."/>
            <person name="Borm T.J.A."/>
            <person name="Ohyanagi H."/>
            <person name="Mineta K."/>
            <person name="Michell C.T."/>
            <person name="Saber N."/>
            <person name="Kharbatia N.M."/>
            <person name="Rupper R.R."/>
            <person name="Sharp A.R."/>
            <person name="Dally N."/>
            <person name="Boughton B.A."/>
            <person name="Woo Y.H."/>
            <person name="Gao G."/>
            <person name="Schijlen E.G.W.M."/>
            <person name="Guo X."/>
            <person name="Momin A.A."/>
            <person name="Negrao S."/>
            <person name="Al-Babili S."/>
            <person name="Gehring C."/>
            <person name="Roessner U."/>
            <person name="Jung C."/>
            <person name="Murphy K."/>
            <person name="Arold S.T."/>
            <person name="Gojobori T."/>
            <person name="van der Linden C.G."/>
            <person name="van Loo E.N."/>
            <person name="Jellen E.N."/>
            <person name="Maughan P.J."/>
            <person name="Tester M."/>
        </authorList>
    </citation>
    <scope>NUCLEOTIDE SEQUENCE [LARGE SCALE GENOMIC DNA]</scope>
    <source>
        <strain evidence="3">cv. PI 614886</strain>
    </source>
</reference>
<dbReference type="EnsemblPlants" id="AUR62027869-RA">
    <property type="protein sequence ID" value="AUR62027869-RA:cds"/>
    <property type="gene ID" value="AUR62027869"/>
</dbReference>
<proteinExistence type="predicted"/>
<dbReference type="AlphaFoldDB" id="A0A803MEH6"/>